<feature type="coiled-coil region" evidence="3">
    <location>
        <begin position="120"/>
        <end position="193"/>
    </location>
</feature>
<dbReference type="OrthoDB" id="5843171at2759"/>
<dbReference type="GO" id="GO:0005737">
    <property type="term" value="C:cytoplasm"/>
    <property type="evidence" value="ECO:0007669"/>
    <property type="project" value="TreeGrafter"/>
</dbReference>
<name>A0A183IYR9_9BILA</name>
<dbReference type="AlphaFoldDB" id="A0A183IYR9"/>
<dbReference type="GO" id="GO:0015629">
    <property type="term" value="C:actin cytoskeleton"/>
    <property type="evidence" value="ECO:0007669"/>
    <property type="project" value="TreeGrafter"/>
</dbReference>
<dbReference type="Proteomes" id="UP000270296">
    <property type="component" value="Unassembled WGS sequence"/>
</dbReference>
<feature type="compositionally biased region" description="Polar residues" evidence="4">
    <location>
        <begin position="346"/>
        <end position="362"/>
    </location>
</feature>
<protein>
    <submittedName>
        <fullName evidence="8">TBD domain-containing protein</fullName>
    </submittedName>
</protein>
<dbReference type="GO" id="GO:0031175">
    <property type="term" value="P:neuron projection development"/>
    <property type="evidence" value="ECO:0007669"/>
    <property type="project" value="TreeGrafter"/>
</dbReference>
<dbReference type="PANTHER" id="PTHR16154:SF6">
    <property type="entry name" value="SPINOPHILIN, ISOFORM J"/>
    <property type="match status" value="1"/>
</dbReference>
<evidence type="ECO:0000256" key="2">
    <source>
        <dbReference type="ARBA" id="ARBA00023054"/>
    </source>
</evidence>
<keyword evidence="1" id="KW-0597">Phosphoprotein</keyword>
<dbReference type="WBParaSite" id="SBAD_0000908601-mRNA-1">
    <property type="protein sequence ID" value="SBAD_0000908601-mRNA-1"/>
    <property type="gene ID" value="SBAD_0000908601"/>
</dbReference>
<feature type="compositionally biased region" description="Basic residues" evidence="4">
    <location>
        <begin position="370"/>
        <end position="380"/>
    </location>
</feature>
<evidence type="ECO:0000313" key="8">
    <source>
        <dbReference type="WBParaSite" id="SBAD_0000908601-mRNA-1"/>
    </source>
</evidence>
<dbReference type="EMBL" id="UZAM01011941">
    <property type="protein sequence ID" value="VDP19143.1"/>
    <property type="molecule type" value="Genomic_DNA"/>
</dbReference>
<dbReference type="GO" id="GO:0014069">
    <property type="term" value="C:postsynaptic density"/>
    <property type="evidence" value="ECO:0007669"/>
    <property type="project" value="TreeGrafter"/>
</dbReference>
<keyword evidence="2 3" id="KW-0175">Coiled coil</keyword>
<reference evidence="6 7" key="2">
    <citation type="submission" date="2018-11" db="EMBL/GenBank/DDBJ databases">
        <authorList>
            <consortium name="Pathogen Informatics"/>
        </authorList>
    </citation>
    <scope>NUCLEOTIDE SEQUENCE [LARGE SCALE GENOMIC DNA]</scope>
</reference>
<evidence type="ECO:0000256" key="1">
    <source>
        <dbReference type="ARBA" id="ARBA00022553"/>
    </source>
</evidence>
<sequence>MRSSLLGHLLTAVLSFPAVLQWSSCDPGGVAFHLNTESPFGPVYQRYDVPPPPLSSDYLKLTAGKKGTLGSVPEFLSTSSSTESIDGVQQKISYLECELNDVKVQTSKYQELLQNSHSHYVELERKYEQARMLIKDYQEREKSLAEREEAHLKQLLEKDHQHSLLVQQLSAKVSQLETQLRLAQQKRASMIESGATKSEDISPALAYQPIKKLASPSKTKAKDFETKLYERIAQAKTCFSSHEKAVASSDVHKTTVVIEPRSGPSNLSGFGVPSTELLDVSAAKSKAETVRHSLMMSSRHPPSRFYDSEIPVSCRNGPENALASPRSPDSARSKDSDCGSQKAVKGSSNAKGENEMPNSPLNVQRLKNMILRKKTQNSGM</sequence>
<keyword evidence="5" id="KW-0732">Signal</keyword>
<dbReference type="InterPro" id="IPR043446">
    <property type="entry name" value="Neurabin-like"/>
</dbReference>
<evidence type="ECO:0000313" key="7">
    <source>
        <dbReference type="Proteomes" id="UP000270296"/>
    </source>
</evidence>
<accession>A0A183IYR9</accession>
<feature type="chain" id="PRO_5043140341" evidence="5">
    <location>
        <begin position="26"/>
        <end position="380"/>
    </location>
</feature>
<reference evidence="8" key="1">
    <citation type="submission" date="2016-06" db="UniProtKB">
        <authorList>
            <consortium name="WormBaseParasite"/>
        </authorList>
    </citation>
    <scope>IDENTIFICATION</scope>
</reference>
<evidence type="ECO:0000256" key="3">
    <source>
        <dbReference type="SAM" id="Coils"/>
    </source>
</evidence>
<dbReference type="GO" id="GO:0051015">
    <property type="term" value="F:actin filament binding"/>
    <property type="evidence" value="ECO:0007669"/>
    <property type="project" value="TreeGrafter"/>
</dbReference>
<keyword evidence="7" id="KW-1185">Reference proteome</keyword>
<dbReference type="GO" id="GO:0019722">
    <property type="term" value="P:calcium-mediated signaling"/>
    <property type="evidence" value="ECO:0007669"/>
    <property type="project" value="TreeGrafter"/>
</dbReference>
<evidence type="ECO:0000313" key="6">
    <source>
        <dbReference type="EMBL" id="VDP19143.1"/>
    </source>
</evidence>
<gene>
    <name evidence="6" type="ORF">SBAD_LOCUS8767</name>
</gene>
<evidence type="ECO:0000256" key="5">
    <source>
        <dbReference type="SAM" id="SignalP"/>
    </source>
</evidence>
<proteinExistence type="predicted"/>
<organism evidence="8">
    <name type="scientific">Soboliphyme baturini</name>
    <dbReference type="NCBI Taxonomy" id="241478"/>
    <lineage>
        <taxon>Eukaryota</taxon>
        <taxon>Metazoa</taxon>
        <taxon>Ecdysozoa</taxon>
        <taxon>Nematoda</taxon>
        <taxon>Enoplea</taxon>
        <taxon>Dorylaimia</taxon>
        <taxon>Dioctophymatida</taxon>
        <taxon>Dioctophymatoidea</taxon>
        <taxon>Soboliphymatidae</taxon>
        <taxon>Soboliphyme</taxon>
    </lineage>
</organism>
<dbReference type="PANTHER" id="PTHR16154">
    <property type="entry name" value="NEURABIN"/>
    <property type="match status" value="1"/>
</dbReference>
<dbReference type="GO" id="GO:0030425">
    <property type="term" value="C:dendrite"/>
    <property type="evidence" value="ECO:0007669"/>
    <property type="project" value="TreeGrafter"/>
</dbReference>
<feature type="signal peptide" evidence="5">
    <location>
        <begin position="1"/>
        <end position="25"/>
    </location>
</feature>
<evidence type="ECO:0000256" key="4">
    <source>
        <dbReference type="SAM" id="MobiDB-lite"/>
    </source>
</evidence>
<feature type="region of interest" description="Disordered" evidence="4">
    <location>
        <begin position="291"/>
        <end position="380"/>
    </location>
</feature>
<dbReference type="GO" id="GO:0007015">
    <property type="term" value="P:actin filament organization"/>
    <property type="evidence" value="ECO:0007669"/>
    <property type="project" value="TreeGrafter"/>
</dbReference>